<dbReference type="STRING" id="215637.A0A4P9ZZS1"/>
<feature type="transmembrane region" description="Helical" evidence="9">
    <location>
        <begin position="261"/>
        <end position="283"/>
    </location>
</feature>
<dbReference type="PANTHER" id="PTHR10766">
    <property type="entry name" value="TRANSMEMBRANE 9 SUPERFAMILY PROTEIN"/>
    <property type="match status" value="1"/>
</dbReference>
<feature type="transmembrane region" description="Helical" evidence="9">
    <location>
        <begin position="553"/>
        <end position="571"/>
    </location>
</feature>
<name>A0A4P9ZZS1_9FUNG</name>
<evidence type="ECO:0000256" key="4">
    <source>
        <dbReference type="ARBA" id="ARBA00022692"/>
    </source>
</evidence>
<evidence type="ECO:0000256" key="3">
    <source>
        <dbReference type="ARBA" id="ARBA00005227"/>
    </source>
</evidence>
<dbReference type="PANTHER" id="PTHR10766:SF55">
    <property type="entry name" value="TRANSMEMBRANE 9 SUPERFAMILY MEMBER 4"/>
    <property type="match status" value="1"/>
</dbReference>
<evidence type="ECO:0000256" key="6">
    <source>
        <dbReference type="ARBA" id="ARBA00022989"/>
    </source>
</evidence>
<keyword evidence="6 9" id="KW-1133">Transmembrane helix</keyword>
<feature type="transmembrane region" description="Helical" evidence="9">
    <location>
        <begin position="515"/>
        <end position="541"/>
    </location>
</feature>
<evidence type="ECO:0000256" key="1">
    <source>
        <dbReference type="ARBA" id="ARBA00004141"/>
    </source>
</evidence>
<feature type="transmembrane region" description="Helical" evidence="9">
    <location>
        <begin position="425"/>
        <end position="451"/>
    </location>
</feature>
<comment type="subcellular location">
    <subcellularLocation>
        <location evidence="2">Golgi apparatus</location>
    </subcellularLocation>
    <subcellularLocation>
        <location evidence="1">Membrane</location>
        <topology evidence="1">Multi-pass membrane protein</topology>
    </subcellularLocation>
</comment>
<dbReference type="Pfam" id="PF02990">
    <property type="entry name" value="EMP70"/>
    <property type="match status" value="1"/>
</dbReference>
<evidence type="ECO:0000256" key="2">
    <source>
        <dbReference type="ARBA" id="ARBA00004555"/>
    </source>
</evidence>
<dbReference type="Proteomes" id="UP000268162">
    <property type="component" value="Unassembled WGS sequence"/>
</dbReference>
<comment type="similarity">
    <text evidence="3 9">Belongs to the nonaspanin (TM9SF) (TC 9.A.2) family.</text>
</comment>
<proteinExistence type="inferred from homology"/>
<feature type="transmembrane region" description="Helical" evidence="9">
    <location>
        <begin position="482"/>
        <end position="503"/>
    </location>
</feature>
<feature type="transmembrane region" description="Helical" evidence="9">
    <location>
        <begin position="324"/>
        <end position="351"/>
    </location>
</feature>
<feature type="signal peptide" evidence="9">
    <location>
        <begin position="1"/>
        <end position="25"/>
    </location>
</feature>
<dbReference type="GO" id="GO:0072657">
    <property type="term" value="P:protein localization to membrane"/>
    <property type="evidence" value="ECO:0007669"/>
    <property type="project" value="TreeGrafter"/>
</dbReference>
<keyword evidence="7" id="KW-0333">Golgi apparatus</keyword>
<reference evidence="11" key="1">
    <citation type="journal article" date="2018" name="Nat. Microbiol.">
        <title>Leveraging single-cell genomics to expand the fungal tree of life.</title>
        <authorList>
            <person name="Ahrendt S.R."/>
            <person name="Quandt C.A."/>
            <person name="Ciobanu D."/>
            <person name="Clum A."/>
            <person name="Salamov A."/>
            <person name="Andreopoulos B."/>
            <person name="Cheng J.F."/>
            <person name="Woyke T."/>
            <person name="Pelin A."/>
            <person name="Henrissat B."/>
            <person name="Reynolds N.K."/>
            <person name="Benny G.L."/>
            <person name="Smith M.E."/>
            <person name="James T.Y."/>
            <person name="Grigoriev I.V."/>
        </authorList>
    </citation>
    <scope>NUCLEOTIDE SEQUENCE [LARGE SCALE GENOMIC DNA]</scope>
    <source>
        <strain evidence="11">RSA 468</strain>
    </source>
</reference>
<feature type="transmembrane region" description="Helical" evidence="9">
    <location>
        <begin position="400"/>
        <end position="419"/>
    </location>
</feature>
<evidence type="ECO:0000256" key="9">
    <source>
        <dbReference type="RuleBase" id="RU363079"/>
    </source>
</evidence>
<gene>
    <name evidence="10" type="ORF">BJ085DRAFT_24127</name>
</gene>
<evidence type="ECO:0000256" key="8">
    <source>
        <dbReference type="ARBA" id="ARBA00023136"/>
    </source>
</evidence>
<dbReference type="AlphaFoldDB" id="A0A4P9ZZS1"/>
<accession>A0A4P9ZZS1</accession>
<evidence type="ECO:0000313" key="11">
    <source>
        <dbReference type="Proteomes" id="UP000268162"/>
    </source>
</evidence>
<sequence length="623" mass="70261">MFFTLNRAVTALLGLTVLATPAIQAFYVPSVGPQYVEPGQKVPLFVNKVTSDRTPLPYAYYDLDFVCKPATPEHVWLNLGEVLRGDRIMSSEYQLTMGQNQTCQVLCSRTVTSEQAEQAKQLIQKDYRAEWIVDNLPGATTFRAVDTGAKSYEPGFPLGFYNKFTDVAYIHNHVTIQVLYETVQRRLIVGFEVYPLSIYNNQGGCPDLSQTNPSRQPIGSADNSDTKLTYTYSVVWKEEPTVRWRNRWDRYLSAGHSSVHWYSIINSVFVNILLSGIIAIIMLRVLNRDLSMYNDEDLREDQLETIGWKLLHGDVFRPPKFGGLLAPLLGSGVQLLLVAVTVTVLAAMGVLSPSYRGGMVSVGALAYVAMSVFGGYWSARVYKVWRGTAWVKNALMTGMMVPGLCITLFSGLNLFIWAYHSSSALPFGTFVAIAVLWIGLSVPLTVAGAFLGSRKAEIQHPVRTNQIPRQIPPQPWYLKSPVAIFITGACPFGVIFVEVYFMLKSIWQDKYYYMFGFMVLVGAILIITVIEITIVMIYFQLCSENHRWWWRSYLFGGSSAFFIFLYSVHYFFTRLNVSQFVPGLVFMVDSLLASCAYFLCFGSVAFFATYYFLRKIFAAVKLD</sequence>
<evidence type="ECO:0000256" key="7">
    <source>
        <dbReference type="ARBA" id="ARBA00023034"/>
    </source>
</evidence>
<keyword evidence="8 9" id="KW-0472">Membrane</keyword>
<keyword evidence="4 9" id="KW-0812">Transmembrane</keyword>
<feature type="transmembrane region" description="Helical" evidence="9">
    <location>
        <begin position="591"/>
        <end position="613"/>
    </location>
</feature>
<feature type="chain" id="PRO_5020884247" description="Transmembrane 9 superfamily member" evidence="9">
    <location>
        <begin position="26"/>
        <end position="623"/>
    </location>
</feature>
<dbReference type="GO" id="GO:0005794">
    <property type="term" value="C:Golgi apparatus"/>
    <property type="evidence" value="ECO:0007669"/>
    <property type="project" value="UniProtKB-SubCell"/>
</dbReference>
<evidence type="ECO:0000256" key="5">
    <source>
        <dbReference type="ARBA" id="ARBA00022729"/>
    </source>
</evidence>
<organism evidence="10 11">
    <name type="scientific">Dimargaris cristalligena</name>
    <dbReference type="NCBI Taxonomy" id="215637"/>
    <lineage>
        <taxon>Eukaryota</taxon>
        <taxon>Fungi</taxon>
        <taxon>Fungi incertae sedis</taxon>
        <taxon>Zoopagomycota</taxon>
        <taxon>Kickxellomycotina</taxon>
        <taxon>Dimargaritomycetes</taxon>
        <taxon>Dimargaritales</taxon>
        <taxon>Dimargaritaceae</taxon>
        <taxon>Dimargaris</taxon>
    </lineage>
</organism>
<evidence type="ECO:0000313" key="10">
    <source>
        <dbReference type="EMBL" id="RKP39245.1"/>
    </source>
</evidence>
<dbReference type="EMBL" id="ML002287">
    <property type="protein sequence ID" value="RKP39245.1"/>
    <property type="molecule type" value="Genomic_DNA"/>
</dbReference>
<keyword evidence="5 9" id="KW-0732">Signal</keyword>
<protein>
    <recommendedName>
        <fullName evidence="9">Transmembrane 9 superfamily member</fullName>
    </recommendedName>
</protein>
<dbReference type="GO" id="GO:0016020">
    <property type="term" value="C:membrane"/>
    <property type="evidence" value="ECO:0007669"/>
    <property type="project" value="UniProtKB-SubCell"/>
</dbReference>
<dbReference type="InterPro" id="IPR004240">
    <property type="entry name" value="EMP70"/>
</dbReference>
<feature type="transmembrane region" description="Helical" evidence="9">
    <location>
        <begin position="357"/>
        <end position="379"/>
    </location>
</feature>
<keyword evidence="11" id="KW-1185">Reference proteome</keyword>